<dbReference type="EMBL" id="JACICY010000001">
    <property type="protein sequence ID" value="MBB3858998.1"/>
    <property type="molecule type" value="Genomic_DNA"/>
</dbReference>
<protein>
    <submittedName>
        <fullName evidence="1">Uncharacterized protein</fullName>
    </submittedName>
</protein>
<comment type="caution">
    <text evidence="1">The sequence shown here is derived from an EMBL/GenBank/DDBJ whole genome shotgun (WGS) entry which is preliminary data.</text>
</comment>
<gene>
    <name evidence="1" type="ORF">GGQ88_000238</name>
</gene>
<keyword evidence="2" id="KW-1185">Reference proteome</keyword>
<organism evidence="1 2">
    <name type="scientific">Novosphingobium hassiacum</name>
    <dbReference type="NCBI Taxonomy" id="173676"/>
    <lineage>
        <taxon>Bacteria</taxon>
        <taxon>Pseudomonadati</taxon>
        <taxon>Pseudomonadota</taxon>
        <taxon>Alphaproteobacteria</taxon>
        <taxon>Sphingomonadales</taxon>
        <taxon>Sphingomonadaceae</taxon>
        <taxon>Novosphingobium</taxon>
    </lineage>
</organism>
<proteinExistence type="predicted"/>
<accession>A0A7W5ZS40</accession>
<reference evidence="1 2" key="1">
    <citation type="submission" date="2020-08" db="EMBL/GenBank/DDBJ databases">
        <title>Genomic Encyclopedia of Type Strains, Phase IV (KMG-IV): sequencing the most valuable type-strain genomes for metagenomic binning, comparative biology and taxonomic classification.</title>
        <authorList>
            <person name="Goeker M."/>
        </authorList>
    </citation>
    <scope>NUCLEOTIDE SEQUENCE [LARGE SCALE GENOMIC DNA]</scope>
    <source>
        <strain evidence="1 2">DSM 14552</strain>
    </source>
</reference>
<dbReference type="Proteomes" id="UP000562395">
    <property type="component" value="Unassembled WGS sequence"/>
</dbReference>
<dbReference type="AlphaFoldDB" id="A0A7W5ZS40"/>
<dbReference type="RefSeq" id="WP_183611196.1">
    <property type="nucleotide sequence ID" value="NZ_JACICY010000001.1"/>
</dbReference>
<evidence type="ECO:0000313" key="2">
    <source>
        <dbReference type="Proteomes" id="UP000562395"/>
    </source>
</evidence>
<evidence type="ECO:0000313" key="1">
    <source>
        <dbReference type="EMBL" id="MBB3858998.1"/>
    </source>
</evidence>
<name>A0A7W5ZS40_9SPHN</name>
<sequence length="131" mass="14485">MILIRTAEALARALDSPLDAVAKRRLRFHAERLAEYDDFAFEELAVFAVVQPGDALADIEVALGMQVLVERDFAMIPEIVERHWCWAEAIFILSDDGFGLVLLVPLCQDTDSALLTAIQSHIGESQNSSVT</sequence>